<name>A0A0C9YDJ3_9AGAM</name>
<feature type="compositionally biased region" description="Polar residues" evidence="1">
    <location>
        <begin position="45"/>
        <end position="55"/>
    </location>
</feature>
<dbReference type="OrthoDB" id="3233731at2759"/>
<feature type="compositionally biased region" description="Low complexity" evidence="1">
    <location>
        <begin position="79"/>
        <end position="89"/>
    </location>
</feature>
<feature type="region of interest" description="Disordered" evidence="1">
    <location>
        <begin position="78"/>
        <end position="110"/>
    </location>
</feature>
<dbReference type="HOGENOM" id="CLU_491847_0_0_1"/>
<keyword evidence="3" id="KW-1185">Reference proteome</keyword>
<evidence type="ECO:0000313" key="3">
    <source>
        <dbReference type="Proteomes" id="UP000054018"/>
    </source>
</evidence>
<evidence type="ECO:0000256" key="1">
    <source>
        <dbReference type="SAM" id="MobiDB-lite"/>
    </source>
</evidence>
<sequence>MPLDQRPSEPQVLSIKAGQAPRYPFLAHPPRPKKRPTQPLPSPPSQHKYQATAATPISGFRRRSSTFANIAAWAAHVQPGSPASLSPRSPRSPRRRPSLGRGRRPSITSVRVSSGSFLNIAPTPTTTYGTTPSIADFKPDLTAVGYTSVFLQFPNTPLSATLSFPVHPNQPEVPKAIPVPPVPSSTDKPRGLNRFRSLSVLKSRTRSKSAAPSSPTKMKAKAAAASAAIMKRKKAKYAAMRPPPLANELALMQFADGGSMNENVRRVMEAQAKAAGVKGVGDVYRDGEGGIWWDHEEEWEYAHLLAGGSEAGVHGTGELQWVTFGGESSPSAPGVDCEERRGSVSTQDSDLDPHYIVQPADHLDVDDLAAFGSAVVPLDLRKPAMSVLALPSRPRRTAKHLRKPDYLVDVAFPRVSLSPRTPKFGSSVFSSVGMIQSDRKARRRPAPLKLMPSSPPLKRPSNSPGEADKGRKEFLSSSFEPPIPATPATAANVADAQARGMRGKLTTRVLNIPHASQSMLSLPLNKAVGKKPPMLAMMGLFKSSKKEDAQCLMH</sequence>
<evidence type="ECO:0000313" key="2">
    <source>
        <dbReference type="EMBL" id="KIK14766.1"/>
    </source>
</evidence>
<reference evidence="2 3" key="1">
    <citation type="submission" date="2014-04" db="EMBL/GenBank/DDBJ databases">
        <authorList>
            <consortium name="DOE Joint Genome Institute"/>
            <person name="Kuo A."/>
            <person name="Kohler A."/>
            <person name="Costa M.D."/>
            <person name="Nagy L.G."/>
            <person name="Floudas D."/>
            <person name="Copeland A."/>
            <person name="Barry K.W."/>
            <person name="Cichocki N."/>
            <person name="Veneault-Fourrey C."/>
            <person name="LaButti K."/>
            <person name="Lindquist E.A."/>
            <person name="Lipzen A."/>
            <person name="Lundell T."/>
            <person name="Morin E."/>
            <person name="Murat C."/>
            <person name="Sun H."/>
            <person name="Tunlid A."/>
            <person name="Henrissat B."/>
            <person name="Grigoriev I.V."/>
            <person name="Hibbett D.S."/>
            <person name="Martin F."/>
            <person name="Nordberg H.P."/>
            <person name="Cantor M.N."/>
            <person name="Hua S.X."/>
        </authorList>
    </citation>
    <scope>NUCLEOTIDE SEQUENCE [LARGE SCALE GENOMIC DNA]</scope>
    <source>
        <strain evidence="2 3">441</strain>
    </source>
</reference>
<dbReference type="EMBL" id="KN833923">
    <property type="protein sequence ID" value="KIK14766.1"/>
    <property type="molecule type" value="Genomic_DNA"/>
</dbReference>
<gene>
    <name evidence="2" type="ORF">PISMIDRAFT_687685</name>
</gene>
<feature type="region of interest" description="Disordered" evidence="1">
    <location>
        <begin position="327"/>
        <end position="352"/>
    </location>
</feature>
<feature type="region of interest" description="Disordered" evidence="1">
    <location>
        <begin position="1"/>
        <end position="60"/>
    </location>
</feature>
<proteinExistence type="predicted"/>
<dbReference type="Proteomes" id="UP000054018">
    <property type="component" value="Unassembled WGS sequence"/>
</dbReference>
<feature type="compositionally biased region" description="Basic residues" evidence="1">
    <location>
        <begin position="91"/>
        <end position="104"/>
    </location>
</feature>
<organism evidence="2 3">
    <name type="scientific">Pisolithus microcarpus 441</name>
    <dbReference type="NCBI Taxonomy" id="765257"/>
    <lineage>
        <taxon>Eukaryota</taxon>
        <taxon>Fungi</taxon>
        <taxon>Dikarya</taxon>
        <taxon>Basidiomycota</taxon>
        <taxon>Agaricomycotina</taxon>
        <taxon>Agaricomycetes</taxon>
        <taxon>Agaricomycetidae</taxon>
        <taxon>Boletales</taxon>
        <taxon>Sclerodermatineae</taxon>
        <taxon>Pisolithaceae</taxon>
        <taxon>Pisolithus</taxon>
    </lineage>
</organism>
<accession>A0A0C9YDJ3</accession>
<reference evidence="3" key="2">
    <citation type="submission" date="2015-01" db="EMBL/GenBank/DDBJ databases">
        <title>Evolutionary Origins and Diversification of the Mycorrhizal Mutualists.</title>
        <authorList>
            <consortium name="DOE Joint Genome Institute"/>
            <consortium name="Mycorrhizal Genomics Consortium"/>
            <person name="Kohler A."/>
            <person name="Kuo A."/>
            <person name="Nagy L.G."/>
            <person name="Floudas D."/>
            <person name="Copeland A."/>
            <person name="Barry K.W."/>
            <person name="Cichocki N."/>
            <person name="Veneault-Fourrey C."/>
            <person name="LaButti K."/>
            <person name="Lindquist E.A."/>
            <person name="Lipzen A."/>
            <person name="Lundell T."/>
            <person name="Morin E."/>
            <person name="Murat C."/>
            <person name="Riley R."/>
            <person name="Ohm R."/>
            <person name="Sun H."/>
            <person name="Tunlid A."/>
            <person name="Henrissat B."/>
            <person name="Grigoriev I.V."/>
            <person name="Hibbett D.S."/>
            <person name="Martin F."/>
        </authorList>
    </citation>
    <scope>NUCLEOTIDE SEQUENCE [LARGE SCALE GENOMIC DNA]</scope>
    <source>
        <strain evidence="3">441</strain>
    </source>
</reference>
<protein>
    <submittedName>
        <fullName evidence="2">Uncharacterized protein</fullName>
    </submittedName>
</protein>
<feature type="region of interest" description="Disordered" evidence="1">
    <location>
        <begin position="434"/>
        <end position="486"/>
    </location>
</feature>
<dbReference type="AlphaFoldDB" id="A0A0C9YDJ3"/>